<dbReference type="Proteomes" id="UP000593567">
    <property type="component" value="Unassembled WGS sequence"/>
</dbReference>
<dbReference type="PANTHER" id="PTHR23055:SF172">
    <property type="entry name" value="EF-HAND DOMAIN-CONTAINING PROTEIN"/>
    <property type="match status" value="1"/>
</dbReference>
<dbReference type="InterPro" id="IPR028846">
    <property type="entry name" value="Recoverin"/>
</dbReference>
<dbReference type="OrthoDB" id="191686at2759"/>
<dbReference type="CDD" id="cd00051">
    <property type="entry name" value="EFh"/>
    <property type="match status" value="2"/>
</dbReference>
<dbReference type="EMBL" id="VXIV02002864">
    <property type="protein sequence ID" value="KAF6022342.1"/>
    <property type="molecule type" value="Genomic_DNA"/>
</dbReference>
<dbReference type="Gene3D" id="1.10.238.10">
    <property type="entry name" value="EF-hand"/>
    <property type="match status" value="1"/>
</dbReference>
<dbReference type="PROSITE" id="PS00018">
    <property type="entry name" value="EF_HAND_1"/>
    <property type="match status" value="3"/>
</dbReference>
<accession>A0A7J7J816</accession>
<dbReference type="SUPFAM" id="SSF47473">
    <property type="entry name" value="EF-hand"/>
    <property type="match status" value="1"/>
</dbReference>
<dbReference type="SMART" id="SM00054">
    <property type="entry name" value="EFh"/>
    <property type="match status" value="3"/>
</dbReference>
<dbReference type="Pfam" id="PF00036">
    <property type="entry name" value="EF-hand_1"/>
    <property type="match status" value="1"/>
</dbReference>
<dbReference type="InterPro" id="IPR018247">
    <property type="entry name" value="EF_Hand_1_Ca_BS"/>
</dbReference>
<keyword evidence="7" id="KW-1185">Reference proteome</keyword>
<dbReference type="PROSITE" id="PS50222">
    <property type="entry name" value="EF_HAND_2"/>
    <property type="match status" value="3"/>
</dbReference>
<keyword evidence="2" id="KW-0479">Metal-binding</keyword>
<evidence type="ECO:0000256" key="3">
    <source>
        <dbReference type="ARBA" id="ARBA00022737"/>
    </source>
</evidence>
<reference evidence="6" key="1">
    <citation type="submission" date="2020-06" db="EMBL/GenBank/DDBJ databases">
        <title>Draft genome of Bugula neritina, a colonial animal packing powerful symbionts and potential medicines.</title>
        <authorList>
            <person name="Rayko M."/>
        </authorList>
    </citation>
    <scope>NUCLEOTIDE SEQUENCE [LARGE SCALE GENOMIC DNA]</scope>
    <source>
        <strain evidence="6">Kwan_BN1</strain>
    </source>
</reference>
<evidence type="ECO:0000256" key="4">
    <source>
        <dbReference type="ARBA" id="ARBA00022837"/>
    </source>
</evidence>
<keyword evidence="3" id="KW-0677">Repeat</keyword>
<evidence type="ECO:0000259" key="5">
    <source>
        <dbReference type="PROSITE" id="PS50222"/>
    </source>
</evidence>
<evidence type="ECO:0000256" key="2">
    <source>
        <dbReference type="ARBA" id="ARBA00022723"/>
    </source>
</evidence>
<comment type="similarity">
    <text evidence="1">Belongs to the recoverin family.</text>
</comment>
<evidence type="ECO:0000313" key="7">
    <source>
        <dbReference type="Proteomes" id="UP000593567"/>
    </source>
</evidence>
<sequence>MGGDASKELTSEELLELERRTHFTKKEIRLWHKYFLKDCPSGNLGKEDFQLIYKQIFPNGNPAKFSKFIFSVFDADSSGSITFDEFIKALSVTTRGTLKQKLTWAFSLYDIDKDGKITRDEMINIVTAIFEMVGDKMEEKQETPASRVNVVFTVMDTNQDGYVTMDEFINGAMKDQWIVTALSLDLTGLPASVEP</sequence>
<proteinExistence type="inferred from homology"/>
<evidence type="ECO:0000256" key="1">
    <source>
        <dbReference type="ARBA" id="ARBA00006049"/>
    </source>
</evidence>
<evidence type="ECO:0000313" key="6">
    <source>
        <dbReference type="EMBL" id="KAF6022342.1"/>
    </source>
</evidence>
<protein>
    <submittedName>
        <fullName evidence="6">Ncs1</fullName>
    </submittedName>
</protein>
<dbReference type="PRINTS" id="PR00450">
    <property type="entry name" value="RECOVERIN"/>
</dbReference>
<name>A0A7J7J816_BUGNE</name>
<feature type="domain" description="EF-hand" evidence="5">
    <location>
        <begin position="97"/>
        <end position="132"/>
    </location>
</feature>
<dbReference type="InterPro" id="IPR011992">
    <property type="entry name" value="EF-hand-dom_pair"/>
</dbReference>
<keyword evidence="4" id="KW-0106">Calcium</keyword>
<feature type="domain" description="EF-hand" evidence="5">
    <location>
        <begin position="61"/>
        <end position="96"/>
    </location>
</feature>
<dbReference type="AlphaFoldDB" id="A0A7J7J816"/>
<dbReference type="Pfam" id="PF13499">
    <property type="entry name" value="EF-hand_7"/>
    <property type="match status" value="1"/>
</dbReference>
<dbReference type="InterPro" id="IPR002048">
    <property type="entry name" value="EF_hand_dom"/>
</dbReference>
<dbReference type="GO" id="GO:0005509">
    <property type="term" value="F:calcium ion binding"/>
    <property type="evidence" value="ECO:0007669"/>
    <property type="project" value="InterPro"/>
</dbReference>
<comment type="caution">
    <text evidence="6">The sequence shown here is derived from an EMBL/GenBank/DDBJ whole genome shotgun (WGS) entry which is preliminary data.</text>
</comment>
<organism evidence="6 7">
    <name type="scientific">Bugula neritina</name>
    <name type="common">Brown bryozoan</name>
    <name type="synonym">Sertularia neritina</name>
    <dbReference type="NCBI Taxonomy" id="10212"/>
    <lineage>
        <taxon>Eukaryota</taxon>
        <taxon>Metazoa</taxon>
        <taxon>Spiralia</taxon>
        <taxon>Lophotrochozoa</taxon>
        <taxon>Bryozoa</taxon>
        <taxon>Gymnolaemata</taxon>
        <taxon>Cheilostomatida</taxon>
        <taxon>Flustrina</taxon>
        <taxon>Buguloidea</taxon>
        <taxon>Bugulidae</taxon>
        <taxon>Bugula</taxon>
    </lineage>
</organism>
<gene>
    <name evidence="6" type="ORF">EB796_019355</name>
</gene>
<dbReference type="FunFam" id="1.10.238.10:FF:000009">
    <property type="entry name" value="Visinin-like protein 1"/>
    <property type="match status" value="1"/>
</dbReference>
<dbReference type="PANTHER" id="PTHR23055">
    <property type="entry name" value="CALCIUM BINDING PROTEINS"/>
    <property type="match status" value="1"/>
</dbReference>
<feature type="domain" description="EF-hand" evidence="5">
    <location>
        <begin position="143"/>
        <end position="178"/>
    </location>
</feature>